<accession>A0A3P3ZQA7</accession>
<sequence>MWGALVNRWLVHHVNNEPPDGVVMRHRRVRVPPVFLWRHHHEHGDSCVDRIVANGLSGRIGGNAWMA</sequence>
<protein>
    <submittedName>
        <fullName evidence="1">Uncharacterized protein</fullName>
    </submittedName>
</protein>
<dbReference type="AlphaFoldDB" id="A0A3P3ZQA7"/>
<evidence type="ECO:0000313" key="1">
    <source>
        <dbReference type="EMBL" id="VAY88874.1"/>
    </source>
</evidence>
<proteinExistence type="predicted"/>
<organism evidence="1">
    <name type="scientific">mine drainage metagenome</name>
    <dbReference type="NCBI Taxonomy" id="410659"/>
    <lineage>
        <taxon>unclassified sequences</taxon>
        <taxon>metagenomes</taxon>
        <taxon>ecological metagenomes</taxon>
    </lineage>
</organism>
<name>A0A3P3ZQA7_9ZZZZ</name>
<gene>
    <name evidence="1" type="ORF">CARN8_4280002</name>
</gene>
<reference evidence="1" key="1">
    <citation type="submission" date="2018-10" db="EMBL/GenBank/DDBJ databases">
        <authorList>
            <person name="Plewniak F."/>
        </authorList>
    </citation>
    <scope>NUCLEOTIDE SEQUENCE</scope>
</reference>
<dbReference type="EMBL" id="UOYP01000366">
    <property type="protein sequence ID" value="VAY88874.1"/>
    <property type="molecule type" value="Genomic_DNA"/>
</dbReference>